<comment type="caution">
    <text evidence="2">The sequence shown here is derived from an EMBL/GenBank/DDBJ whole genome shotgun (WGS) entry which is preliminary data.</text>
</comment>
<evidence type="ECO:0000313" key="2">
    <source>
        <dbReference type="EMBL" id="MDC0722790.1"/>
    </source>
</evidence>
<feature type="region of interest" description="Disordered" evidence="1">
    <location>
        <begin position="28"/>
        <end position="71"/>
    </location>
</feature>
<dbReference type="RefSeq" id="WP_272091328.1">
    <property type="nucleotide sequence ID" value="NZ_JAQNDL010000004.1"/>
</dbReference>
<keyword evidence="3" id="KW-1185">Reference proteome</keyword>
<organism evidence="2 3">
    <name type="scientific">Nannocystis bainbridge</name>
    <dbReference type="NCBI Taxonomy" id="2995303"/>
    <lineage>
        <taxon>Bacteria</taxon>
        <taxon>Pseudomonadati</taxon>
        <taxon>Myxococcota</taxon>
        <taxon>Polyangia</taxon>
        <taxon>Nannocystales</taxon>
        <taxon>Nannocystaceae</taxon>
        <taxon>Nannocystis</taxon>
    </lineage>
</organism>
<proteinExistence type="predicted"/>
<dbReference type="Proteomes" id="UP001221686">
    <property type="component" value="Unassembled WGS sequence"/>
</dbReference>
<feature type="compositionally biased region" description="Low complexity" evidence="1">
    <location>
        <begin position="32"/>
        <end position="60"/>
    </location>
</feature>
<protein>
    <recommendedName>
        <fullName evidence="4">Lipoprotein</fullName>
    </recommendedName>
</protein>
<evidence type="ECO:0000256" key="1">
    <source>
        <dbReference type="SAM" id="MobiDB-lite"/>
    </source>
</evidence>
<accession>A0ABT5EB14</accession>
<evidence type="ECO:0008006" key="4">
    <source>
        <dbReference type="Google" id="ProtNLM"/>
    </source>
</evidence>
<gene>
    <name evidence="2" type="ORF">POL25_38225</name>
</gene>
<reference evidence="2 3" key="1">
    <citation type="submission" date="2022-11" db="EMBL/GenBank/DDBJ databases">
        <title>Minimal conservation of predation-associated metabolite biosynthetic gene clusters underscores biosynthetic potential of Myxococcota including descriptions for ten novel species: Archangium lansinium sp. nov., Myxococcus landrumus sp. nov., Nannocystis bai.</title>
        <authorList>
            <person name="Ahearne A."/>
            <person name="Stevens C."/>
            <person name="Dowd S."/>
        </authorList>
    </citation>
    <scope>NUCLEOTIDE SEQUENCE [LARGE SCALE GENOMIC DNA]</scope>
    <source>
        <strain evidence="2 3">BB15-2</strain>
    </source>
</reference>
<dbReference type="EMBL" id="JAQNDL010000004">
    <property type="protein sequence ID" value="MDC0722790.1"/>
    <property type="molecule type" value="Genomic_DNA"/>
</dbReference>
<name>A0ABT5EB14_9BACT</name>
<evidence type="ECO:0000313" key="3">
    <source>
        <dbReference type="Proteomes" id="UP001221686"/>
    </source>
</evidence>
<sequence>MRSLIHYPLSLMFLVFSPACGEKHSLGELTVSAGDPSSSSGDPSSSSADPSGDPSTSTTGELPTTEGNDPCAQHTDEATCVDAGCEFVGGGALEADVDGCHWGDQALGFCASISGGSQSPAIHCDPDGVPVVFSFDPLNIPADWGNCSCEVQGLALDCYRYAINLGPQSCGALTDHCESLTDQASCDQFQGDPGLNGCLWVESTHEVAAEPACSAEPPVGRCIPVHLRQSGGCFDTSPPASCDPAHAGKTPYFGPVGEGVPTGVELELLDDVSCQFEPLDYSPCWADEDSPAGCDCACD</sequence>